<dbReference type="InterPro" id="IPR036047">
    <property type="entry name" value="F-box-like_dom_sf"/>
</dbReference>
<dbReference type="SUPFAM" id="SSF141255">
    <property type="entry name" value="YccV-like"/>
    <property type="match status" value="1"/>
</dbReference>
<reference evidence="2" key="1">
    <citation type="submission" date="2018-03" db="EMBL/GenBank/DDBJ databases">
        <authorList>
            <person name="Guldener U."/>
        </authorList>
    </citation>
    <scope>NUCLEOTIDE SEQUENCE</scope>
</reference>
<accession>A0AAE8M5X4</accession>
<dbReference type="Pfam" id="PF13369">
    <property type="entry name" value="Transglut_core2"/>
    <property type="match status" value="1"/>
</dbReference>
<organism evidence="2 3">
    <name type="scientific">Fusarium torulosum</name>
    <dbReference type="NCBI Taxonomy" id="33205"/>
    <lineage>
        <taxon>Eukaryota</taxon>
        <taxon>Fungi</taxon>
        <taxon>Dikarya</taxon>
        <taxon>Ascomycota</taxon>
        <taxon>Pezizomycotina</taxon>
        <taxon>Sordariomycetes</taxon>
        <taxon>Hypocreomycetidae</taxon>
        <taxon>Hypocreales</taxon>
        <taxon>Nectriaceae</taxon>
        <taxon>Fusarium</taxon>
    </lineage>
</organism>
<dbReference type="Pfam" id="PF00646">
    <property type="entry name" value="F-box"/>
    <property type="match status" value="1"/>
</dbReference>
<dbReference type="InterPro" id="IPR036623">
    <property type="entry name" value="Hemimethylated_DNA-bd_sf"/>
</dbReference>
<name>A0AAE8M5X4_9HYPO</name>
<dbReference type="SUPFAM" id="SSF81383">
    <property type="entry name" value="F-box domain"/>
    <property type="match status" value="1"/>
</dbReference>
<proteinExistence type="predicted"/>
<protein>
    <recommendedName>
        <fullName evidence="1">F-box domain-containing protein</fullName>
    </recommendedName>
</protein>
<dbReference type="AlphaFoldDB" id="A0AAE8M5X4"/>
<comment type="caution">
    <text evidence="2">The sequence shown here is derived from an EMBL/GenBank/DDBJ whole genome shotgun (WGS) entry which is preliminary data.</text>
</comment>
<evidence type="ECO:0000313" key="2">
    <source>
        <dbReference type="EMBL" id="SPJ74800.1"/>
    </source>
</evidence>
<dbReference type="PANTHER" id="PTHR31350">
    <property type="entry name" value="SI:DKEY-261L7.2"/>
    <property type="match status" value="1"/>
</dbReference>
<keyword evidence="3" id="KW-1185">Reference proteome</keyword>
<dbReference type="PANTHER" id="PTHR31350:SF27">
    <property type="entry name" value="HEMIMETHYLATED DNA-BINDING DOMAIN-CONTAINING PROTEIN"/>
    <property type="match status" value="1"/>
</dbReference>
<dbReference type="InterPro" id="IPR011722">
    <property type="entry name" value="Hemimethylated_DNA-bd_dom"/>
</dbReference>
<evidence type="ECO:0000259" key="1">
    <source>
        <dbReference type="PROSITE" id="PS50181"/>
    </source>
</evidence>
<dbReference type="SMART" id="SM00992">
    <property type="entry name" value="YccV-like"/>
    <property type="match status" value="1"/>
</dbReference>
<dbReference type="PROSITE" id="PS50181">
    <property type="entry name" value="FBOX"/>
    <property type="match status" value="1"/>
</dbReference>
<gene>
    <name evidence="2" type="ORF">FTOL_04531</name>
</gene>
<dbReference type="Proteomes" id="UP001187734">
    <property type="component" value="Unassembled WGS sequence"/>
</dbReference>
<feature type="domain" description="F-box" evidence="1">
    <location>
        <begin position="1"/>
        <end position="47"/>
    </location>
</feature>
<dbReference type="InterPro" id="IPR001810">
    <property type="entry name" value="F-box_dom"/>
</dbReference>
<evidence type="ECO:0000313" key="3">
    <source>
        <dbReference type="Proteomes" id="UP001187734"/>
    </source>
</evidence>
<dbReference type="Pfam" id="PF08755">
    <property type="entry name" value="YccV-like"/>
    <property type="match status" value="1"/>
</dbReference>
<dbReference type="InterPro" id="IPR032698">
    <property type="entry name" value="SirB1_N"/>
</dbReference>
<dbReference type="Gene3D" id="1.20.1280.50">
    <property type="match status" value="1"/>
</dbReference>
<sequence length="642" mass="74379">MFFSQIPDEIIQHLLYYISPEDNLLSFQFLSHRLRHLANESLLWRYHCQIRFEYWHPQHNFHRRLKGRASDTPWKQIFILRKSRNAQLNRLLDDIVATKVGRLKRFEKVCKLGYDAKDFLLEQCNADEAAEDVLARRYYSNSLLDSIHRSLAVEEWYNIQLASTNPSGRYGTISLERALGAFDLFVLHDQPGDLDDIGQILDRMAEEFRDTQPGIDEMSTRQKALELNRWLRMNNLTGLQNPERSYRNLRNCLIGQALRHEDHDSIPIISSAIFCCVAERLGLQAQCCAFPTHVHAIVFAEYGRTLDGNPMDEDNAPPERMYLDPYGSSEEIPMADLQAMLSQFGWQSSTDVFLSPVSPVAIAMRTARNIRATAARVIEAREQVDPDLTRLITGNDSSNIDAALYSALWASLLLTPVDSFEWDEVLEPFLNRFAKSWHVDAWLVEKYIFPLYDRFGPFRGRLLRNNPRRWDDPREVIGLVDEFDEIPPPVFYRNNARTQNVLYKIGQVFKHRRYGWIGAVNGWTDQGTRRLPMPHTVAIDETLDDNSDTELPNRVRPRNQTFYTCLWVAPQFVIAAKQADIYDRSRTTGPERHVVAEDNIVLIHDPSEVPESLFPQAGKFFKRFDAETCTFVSNITEQYPDD</sequence>
<dbReference type="EMBL" id="ONZP01000138">
    <property type="protein sequence ID" value="SPJ74800.1"/>
    <property type="molecule type" value="Genomic_DNA"/>
</dbReference>
<dbReference type="GO" id="GO:0003677">
    <property type="term" value="F:DNA binding"/>
    <property type="evidence" value="ECO:0007669"/>
    <property type="project" value="InterPro"/>
</dbReference>